<dbReference type="SUPFAM" id="SSF48065">
    <property type="entry name" value="DBL homology domain (DH-domain)"/>
    <property type="match status" value="1"/>
</dbReference>
<dbReference type="InterPro" id="IPR000219">
    <property type="entry name" value="DH_dom"/>
</dbReference>
<dbReference type="Gene3D" id="2.30.29.30">
    <property type="entry name" value="Pleckstrin-homology domain (PH domain)/Phosphotyrosine-binding domain (PTB)"/>
    <property type="match status" value="1"/>
</dbReference>
<evidence type="ECO:0000259" key="2">
    <source>
        <dbReference type="PROSITE" id="PS50010"/>
    </source>
</evidence>
<dbReference type="InterPro" id="IPR035899">
    <property type="entry name" value="DBL_dom_sf"/>
</dbReference>
<protein>
    <submittedName>
        <fullName evidence="3">Rho guanine nucleotide exchange factor 16</fullName>
    </submittedName>
</protein>
<dbReference type="SUPFAM" id="SSF50729">
    <property type="entry name" value="PH domain-like"/>
    <property type="match status" value="1"/>
</dbReference>
<feature type="domain" description="DH" evidence="2">
    <location>
        <begin position="52"/>
        <end position="174"/>
    </location>
</feature>
<dbReference type="InterPro" id="IPR047271">
    <property type="entry name" value="Ephexin-like"/>
</dbReference>
<evidence type="ECO:0000256" key="1">
    <source>
        <dbReference type="SAM" id="MobiDB-lite"/>
    </source>
</evidence>
<proteinExistence type="predicted"/>
<dbReference type="PANTHER" id="PTHR12845:SF3">
    <property type="entry name" value="RHO GUANINE NUCLEOTIDE EXCHANGE FACTOR 16"/>
    <property type="match status" value="1"/>
</dbReference>
<dbReference type="Proteomes" id="UP001482620">
    <property type="component" value="Unassembled WGS sequence"/>
</dbReference>
<evidence type="ECO:0000313" key="3">
    <source>
        <dbReference type="EMBL" id="MEQ2242205.1"/>
    </source>
</evidence>
<dbReference type="EMBL" id="JAHRIQ010063599">
    <property type="protein sequence ID" value="MEQ2242205.1"/>
    <property type="molecule type" value="Genomic_DNA"/>
</dbReference>
<gene>
    <name evidence="3" type="primary">ARHGEF16_1</name>
    <name evidence="3" type="ORF">ILYODFUR_033400</name>
</gene>
<sequence length="248" mass="28467">MPYLLVQEDTGKDTVDSAHSKSPNDSLRPSNLDLEVTQESKNKPDVSSALDLEKRHNEQLVIRDISDIVQNHAAHHFDPYIVYCSNETFQQRTLQKLLNNNSAFKETLKEIEKSSECGGLPMLSFLILPMQRVTRLPLLLDTICQKTQAQTAEYFAAVWALKAMSKLVTECNDGARRMERTEQMYTIQKQMDFGKIKPFPLVSASRWVKKRGELAISSEELSIWRAFANRSYYLFLFNDVLIVTKKKS</sequence>
<feature type="compositionally biased region" description="Basic and acidic residues" evidence="1">
    <location>
        <begin position="9"/>
        <end position="19"/>
    </location>
</feature>
<reference evidence="3 4" key="1">
    <citation type="submission" date="2021-06" db="EMBL/GenBank/DDBJ databases">
        <authorList>
            <person name="Palmer J.M."/>
        </authorList>
    </citation>
    <scope>NUCLEOTIDE SEQUENCE [LARGE SCALE GENOMIC DNA]</scope>
    <source>
        <strain evidence="4">if_2019</strain>
        <tissue evidence="3">Muscle</tissue>
    </source>
</reference>
<organism evidence="3 4">
    <name type="scientific">Ilyodon furcidens</name>
    <name type="common">goldbreast splitfin</name>
    <dbReference type="NCBI Taxonomy" id="33524"/>
    <lineage>
        <taxon>Eukaryota</taxon>
        <taxon>Metazoa</taxon>
        <taxon>Chordata</taxon>
        <taxon>Craniata</taxon>
        <taxon>Vertebrata</taxon>
        <taxon>Euteleostomi</taxon>
        <taxon>Actinopterygii</taxon>
        <taxon>Neopterygii</taxon>
        <taxon>Teleostei</taxon>
        <taxon>Neoteleostei</taxon>
        <taxon>Acanthomorphata</taxon>
        <taxon>Ovalentaria</taxon>
        <taxon>Atherinomorphae</taxon>
        <taxon>Cyprinodontiformes</taxon>
        <taxon>Goodeidae</taxon>
        <taxon>Ilyodon</taxon>
    </lineage>
</organism>
<keyword evidence="4" id="KW-1185">Reference proteome</keyword>
<dbReference type="SMART" id="SM00325">
    <property type="entry name" value="RhoGEF"/>
    <property type="match status" value="1"/>
</dbReference>
<feature type="region of interest" description="Disordered" evidence="1">
    <location>
        <begin position="1"/>
        <end position="50"/>
    </location>
</feature>
<dbReference type="InterPro" id="IPR011993">
    <property type="entry name" value="PH-like_dom_sf"/>
</dbReference>
<dbReference type="PROSITE" id="PS50010">
    <property type="entry name" value="DH_2"/>
    <property type="match status" value="1"/>
</dbReference>
<feature type="compositionally biased region" description="Polar residues" evidence="1">
    <location>
        <begin position="20"/>
        <end position="29"/>
    </location>
</feature>
<accession>A0ABV0UAJ3</accession>
<evidence type="ECO:0000313" key="4">
    <source>
        <dbReference type="Proteomes" id="UP001482620"/>
    </source>
</evidence>
<dbReference type="PANTHER" id="PTHR12845">
    <property type="entry name" value="GUANINE NUCLEOTIDE EXCHANGE FACTOR"/>
    <property type="match status" value="1"/>
</dbReference>
<name>A0ABV0UAJ3_9TELE</name>
<dbReference type="Gene3D" id="1.20.900.10">
    <property type="entry name" value="Dbl homology (DH) domain"/>
    <property type="match status" value="1"/>
</dbReference>
<dbReference type="Pfam" id="PF00621">
    <property type="entry name" value="RhoGEF"/>
    <property type="match status" value="1"/>
</dbReference>
<comment type="caution">
    <text evidence="3">The sequence shown here is derived from an EMBL/GenBank/DDBJ whole genome shotgun (WGS) entry which is preliminary data.</text>
</comment>